<gene>
    <name evidence="5" type="ORF">K7G82_20755</name>
</gene>
<evidence type="ECO:0000256" key="2">
    <source>
        <dbReference type="ARBA" id="ARBA00022723"/>
    </source>
</evidence>
<keyword evidence="6" id="KW-1185">Reference proteome</keyword>
<name>A0ABS7PWM4_9SPHN</name>
<organism evidence="5 6">
    <name type="scientific">Sphingomonas colocasiae</name>
    <dbReference type="NCBI Taxonomy" id="1848973"/>
    <lineage>
        <taxon>Bacteria</taxon>
        <taxon>Pseudomonadati</taxon>
        <taxon>Pseudomonadota</taxon>
        <taxon>Alphaproteobacteria</taxon>
        <taxon>Sphingomonadales</taxon>
        <taxon>Sphingomonadaceae</taxon>
        <taxon>Sphingomonas</taxon>
    </lineage>
</organism>
<dbReference type="InterPro" id="IPR006913">
    <property type="entry name" value="CENP-V/GFA"/>
</dbReference>
<feature type="domain" description="CENP-V/GFA" evidence="4">
    <location>
        <begin position="3"/>
        <end position="115"/>
    </location>
</feature>
<reference evidence="5 6" key="1">
    <citation type="submission" date="2021-08" db="EMBL/GenBank/DDBJ databases">
        <authorList>
            <person name="Tuo L."/>
        </authorList>
    </citation>
    <scope>NUCLEOTIDE SEQUENCE [LARGE SCALE GENOMIC DNA]</scope>
    <source>
        <strain evidence="5 6">JCM 31229</strain>
    </source>
</reference>
<dbReference type="Proteomes" id="UP000706039">
    <property type="component" value="Unassembled WGS sequence"/>
</dbReference>
<keyword evidence="2" id="KW-0479">Metal-binding</keyword>
<protein>
    <submittedName>
        <fullName evidence="5">GFA family protein</fullName>
    </submittedName>
</protein>
<sequence>MAKRGSCHCGNVAFDVDAPLDEAMECNCSHCSRKGYLLAFVPRGVLTLDPVDGELHTYRFNKHSIAHHFCGTCGCAPFAEGTGPDGSEMAAVNLRCIEGIDLSAVKITQIDGRSF</sequence>
<dbReference type="InterPro" id="IPR052355">
    <property type="entry name" value="CENP-V-like"/>
</dbReference>
<evidence type="ECO:0000313" key="6">
    <source>
        <dbReference type="Proteomes" id="UP000706039"/>
    </source>
</evidence>
<dbReference type="RefSeq" id="WP_222991815.1">
    <property type="nucleotide sequence ID" value="NZ_JAINVV010000009.1"/>
</dbReference>
<evidence type="ECO:0000256" key="1">
    <source>
        <dbReference type="ARBA" id="ARBA00005495"/>
    </source>
</evidence>
<dbReference type="InterPro" id="IPR011057">
    <property type="entry name" value="Mss4-like_sf"/>
</dbReference>
<dbReference type="EMBL" id="JAINVV010000009">
    <property type="protein sequence ID" value="MBY8824747.1"/>
    <property type="molecule type" value="Genomic_DNA"/>
</dbReference>
<dbReference type="PANTHER" id="PTHR28620:SF1">
    <property type="entry name" value="CENP-V_GFA DOMAIN-CONTAINING PROTEIN"/>
    <property type="match status" value="1"/>
</dbReference>
<dbReference type="Pfam" id="PF04828">
    <property type="entry name" value="GFA"/>
    <property type="match status" value="1"/>
</dbReference>
<comment type="similarity">
    <text evidence="1">Belongs to the Gfa family.</text>
</comment>
<proteinExistence type="inferred from homology"/>
<dbReference type="Gene3D" id="2.170.150.70">
    <property type="match status" value="1"/>
</dbReference>
<accession>A0ABS7PWM4</accession>
<evidence type="ECO:0000313" key="5">
    <source>
        <dbReference type="EMBL" id="MBY8824747.1"/>
    </source>
</evidence>
<dbReference type="PROSITE" id="PS51891">
    <property type="entry name" value="CENP_V_GFA"/>
    <property type="match status" value="1"/>
</dbReference>
<evidence type="ECO:0000256" key="3">
    <source>
        <dbReference type="ARBA" id="ARBA00022833"/>
    </source>
</evidence>
<dbReference type="SUPFAM" id="SSF51316">
    <property type="entry name" value="Mss4-like"/>
    <property type="match status" value="1"/>
</dbReference>
<evidence type="ECO:0000259" key="4">
    <source>
        <dbReference type="PROSITE" id="PS51891"/>
    </source>
</evidence>
<keyword evidence="3" id="KW-0862">Zinc</keyword>
<dbReference type="PANTHER" id="PTHR28620">
    <property type="entry name" value="CENTROMERE PROTEIN V"/>
    <property type="match status" value="1"/>
</dbReference>
<comment type="caution">
    <text evidence="5">The sequence shown here is derived from an EMBL/GenBank/DDBJ whole genome shotgun (WGS) entry which is preliminary data.</text>
</comment>